<evidence type="ECO:0000313" key="1">
    <source>
        <dbReference type="EMBL" id="NKY59155.1"/>
    </source>
</evidence>
<proteinExistence type="predicted"/>
<comment type="caution">
    <text evidence="1">The sequence shown here is derived from an EMBL/GenBank/DDBJ whole genome shotgun (WGS) entry which is preliminary data.</text>
</comment>
<sequence length="184" mass="20909">MEIDESAQNHPVWLQWSRPQQISESIDRMFTETLPGVPADWRTHSGKSVGPMPQVDRYSDELTLFWLKEVFGYFFPDDDALTEPGNARVANEFACYVGNYFVQHCAGRWTNDPDVGGLILPSGPVITYEWTAAVDDPVDLLFTAAEQDGFSWVTQAWYSRSVDYAKVHGLPHKFFQVEQELGLT</sequence>
<keyword evidence="2" id="KW-1185">Reference proteome</keyword>
<protein>
    <submittedName>
        <fullName evidence="1">Uncharacterized protein</fullName>
    </submittedName>
</protein>
<dbReference type="AlphaFoldDB" id="A0A846YJR1"/>
<accession>A0A846YJR1</accession>
<evidence type="ECO:0000313" key="2">
    <source>
        <dbReference type="Proteomes" id="UP000570678"/>
    </source>
</evidence>
<gene>
    <name evidence="1" type="ORF">HGA15_23980</name>
</gene>
<reference evidence="1 2" key="1">
    <citation type="submission" date="2020-04" db="EMBL/GenBank/DDBJ databases">
        <title>MicrobeNet Type strains.</title>
        <authorList>
            <person name="Nicholson A.C."/>
        </authorList>
    </citation>
    <scope>NUCLEOTIDE SEQUENCE [LARGE SCALE GENOMIC DNA]</scope>
    <source>
        <strain evidence="1 2">JCM 3332</strain>
    </source>
</reference>
<dbReference type="RefSeq" id="WP_062973855.1">
    <property type="nucleotide sequence ID" value="NZ_JAAXOT010000014.1"/>
</dbReference>
<dbReference type="Proteomes" id="UP000570678">
    <property type="component" value="Unassembled WGS sequence"/>
</dbReference>
<dbReference type="EMBL" id="JAAXOT010000014">
    <property type="protein sequence ID" value="NKY59155.1"/>
    <property type="molecule type" value="Genomic_DNA"/>
</dbReference>
<organism evidence="1 2">
    <name type="scientific">Nocardia flavorosea</name>
    <dbReference type="NCBI Taxonomy" id="53429"/>
    <lineage>
        <taxon>Bacteria</taxon>
        <taxon>Bacillati</taxon>
        <taxon>Actinomycetota</taxon>
        <taxon>Actinomycetes</taxon>
        <taxon>Mycobacteriales</taxon>
        <taxon>Nocardiaceae</taxon>
        <taxon>Nocardia</taxon>
    </lineage>
</organism>
<name>A0A846YJR1_9NOCA</name>